<dbReference type="EMBL" id="CP022521">
    <property type="protein sequence ID" value="ASO20896.1"/>
    <property type="molecule type" value="Genomic_DNA"/>
</dbReference>
<dbReference type="SUPFAM" id="SSF47090">
    <property type="entry name" value="PGBD-like"/>
    <property type="match status" value="1"/>
</dbReference>
<evidence type="ECO:0000313" key="3">
    <source>
        <dbReference type="EMBL" id="ASO20896.1"/>
    </source>
</evidence>
<dbReference type="GO" id="GO:0003796">
    <property type="term" value="F:lysozyme activity"/>
    <property type="evidence" value="ECO:0007669"/>
    <property type="project" value="UniProtKB-EC"/>
</dbReference>
<protein>
    <submittedName>
        <fullName evidence="3">Autolytic lysozyme</fullName>
        <ecNumber evidence="3">3.2.1.17</ecNumber>
    </submittedName>
</protein>
<keyword evidence="4" id="KW-1185">Reference proteome</keyword>
<feature type="signal peptide" evidence="1">
    <location>
        <begin position="1"/>
        <end position="25"/>
    </location>
</feature>
<reference evidence="3 4" key="1">
    <citation type="submission" date="2017-07" db="EMBL/GenBank/DDBJ databases">
        <title>Complete genome sequence of Actinoalloteichus hoggarensis DSM 45943, type strain of Actinoalloteichus hoggarensis.</title>
        <authorList>
            <person name="Ruckert C."/>
            <person name="Nouioui I."/>
            <person name="Willmese J."/>
            <person name="van Wezel G."/>
            <person name="Klenk H.-P."/>
            <person name="Kalinowski J."/>
            <person name="Zotchev S.B."/>
        </authorList>
    </citation>
    <scope>NUCLEOTIDE SEQUENCE [LARGE SCALE GENOMIC DNA]</scope>
    <source>
        <strain evidence="3 4">DSM 45943</strain>
    </source>
</reference>
<organism evidence="3 4">
    <name type="scientific">Actinoalloteichus hoggarensis</name>
    <dbReference type="NCBI Taxonomy" id="1470176"/>
    <lineage>
        <taxon>Bacteria</taxon>
        <taxon>Bacillati</taxon>
        <taxon>Actinomycetota</taxon>
        <taxon>Actinomycetes</taxon>
        <taxon>Pseudonocardiales</taxon>
        <taxon>Pseudonocardiaceae</taxon>
        <taxon>Actinoalloteichus</taxon>
    </lineage>
</organism>
<dbReference type="RefSeq" id="WP_157736861.1">
    <property type="nucleotide sequence ID" value="NZ_CP022521.1"/>
</dbReference>
<accession>A0A221W5E4</accession>
<sequence>MGVWRKTGASLGTALVLILSSVSGAAADDSDSGSVAQASCDTTLRIPGGGMIGVVPANTGSGSNCILGVGNQGSAVRALQDHLRICNSQPVSTDGIYGPQTKAAVEMVQRRYGATVDGVYGSQTRNAMLWFGRNGCGPWSRLGIR</sequence>
<dbReference type="OrthoDB" id="3828307at2"/>
<dbReference type="Proteomes" id="UP000204221">
    <property type="component" value="Chromosome"/>
</dbReference>
<evidence type="ECO:0000256" key="1">
    <source>
        <dbReference type="SAM" id="SignalP"/>
    </source>
</evidence>
<proteinExistence type="predicted"/>
<gene>
    <name evidence="3" type="primary">lyc</name>
    <name evidence="3" type="ORF">AHOG_16350</name>
</gene>
<dbReference type="AlphaFoldDB" id="A0A221W5E4"/>
<name>A0A221W5E4_9PSEU</name>
<feature type="chain" id="PRO_5038807089" evidence="1">
    <location>
        <begin position="26"/>
        <end position="145"/>
    </location>
</feature>
<dbReference type="EC" id="3.2.1.17" evidence="3"/>
<evidence type="ECO:0000259" key="2">
    <source>
        <dbReference type="Pfam" id="PF01471"/>
    </source>
</evidence>
<dbReference type="KEGG" id="ahg:AHOG_16350"/>
<keyword evidence="1" id="KW-0732">Signal</keyword>
<dbReference type="InterPro" id="IPR002477">
    <property type="entry name" value="Peptidoglycan-bd-like"/>
</dbReference>
<feature type="domain" description="Peptidoglycan binding-like" evidence="2">
    <location>
        <begin position="72"/>
        <end position="128"/>
    </location>
</feature>
<dbReference type="InterPro" id="IPR036366">
    <property type="entry name" value="PGBDSf"/>
</dbReference>
<dbReference type="Gene3D" id="1.10.101.10">
    <property type="entry name" value="PGBD-like superfamily/PGBD"/>
    <property type="match status" value="1"/>
</dbReference>
<dbReference type="InterPro" id="IPR036365">
    <property type="entry name" value="PGBD-like_sf"/>
</dbReference>
<dbReference type="Pfam" id="PF01471">
    <property type="entry name" value="PG_binding_1"/>
    <property type="match status" value="1"/>
</dbReference>
<evidence type="ECO:0000313" key="4">
    <source>
        <dbReference type="Proteomes" id="UP000204221"/>
    </source>
</evidence>
<keyword evidence="3" id="KW-0378">Hydrolase</keyword>
<keyword evidence="3" id="KW-0326">Glycosidase</keyword>